<evidence type="ECO:0000313" key="2">
    <source>
        <dbReference type="Proteomes" id="UP000215914"/>
    </source>
</evidence>
<reference evidence="2" key="1">
    <citation type="journal article" date="2017" name="Nature">
        <title>The sunflower genome provides insights into oil metabolism, flowering and Asterid evolution.</title>
        <authorList>
            <person name="Badouin H."/>
            <person name="Gouzy J."/>
            <person name="Grassa C.J."/>
            <person name="Murat F."/>
            <person name="Staton S.E."/>
            <person name="Cottret L."/>
            <person name="Lelandais-Briere C."/>
            <person name="Owens G.L."/>
            <person name="Carrere S."/>
            <person name="Mayjonade B."/>
            <person name="Legrand L."/>
            <person name="Gill N."/>
            <person name="Kane N.C."/>
            <person name="Bowers J.E."/>
            <person name="Hubner S."/>
            <person name="Bellec A."/>
            <person name="Berard A."/>
            <person name="Berges H."/>
            <person name="Blanchet N."/>
            <person name="Boniface M.C."/>
            <person name="Brunel D."/>
            <person name="Catrice O."/>
            <person name="Chaidir N."/>
            <person name="Claudel C."/>
            <person name="Donnadieu C."/>
            <person name="Faraut T."/>
            <person name="Fievet G."/>
            <person name="Helmstetter N."/>
            <person name="King M."/>
            <person name="Knapp S.J."/>
            <person name="Lai Z."/>
            <person name="Le Paslier M.C."/>
            <person name="Lippi Y."/>
            <person name="Lorenzon L."/>
            <person name="Mandel J.R."/>
            <person name="Marage G."/>
            <person name="Marchand G."/>
            <person name="Marquand E."/>
            <person name="Bret-Mestries E."/>
            <person name="Morien E."/>
            <person name="Nambeesan S."/>
            <person name="Nguyen T."/>
            <person name="Pegot-Espagnet P."/>
            <person name="Pouilly N."/>
            <person name="Raftis F."/>
            <person name="Sallet E."/>
            <person name="Schiex T."/>
            <person name="Thomas J."/>
            <person name="Vandecasteele C."/>
            <person name="Vares D."/>
            <person name="Vear F."/>
            <person name="Vautrin S."/>
            <person name="Crespi M."/>
            <person name="Mangin B."/>
            <person name="Burke J.M."/>
            <person name="Salse J."/>
            <person name="Munos S."/>
            <person name="Vincourt P."/>
            <person name="Rieseberg L.H."/>
            <person name="Langlade N.B."/>
        </authorList>
    </citation>
    <scope>NUCLEOTIDE SEQUENCE [LARGE SCALE GENOMIC DNA]</scope>
    <source>
        <strain evidence="2">cv. SF193</strain>
    </source>
</reference>
<evidence type="ECO:0000313" key="1">
    <source>
        <dbReference type="EMBL" id="OTG13845.1"/>
    </source>
</evidence>
<dbReference type="AlphaFoldDB" id="A0A251TRT9"/>
<proteinExistence type="predicted"/>
<dbReference type="EMBL" id="CM007898">
    <property type="protein sequence ID" value="OTG13845.1"/>
    <property type="molecule type" value="Genomic_DNA"/>
</dbReference>
<gene>
    <name evidence="1" type="ORF">HannXRQ_Chr09g0242771</name>
</gene>
<accession>A0A251TRT9</accession>
<dbReference type="InParanoid" id="A0A251TRT9"/>
<name>A0A251TRT9_HELAN</name>
<protein>
    <submittedName>
        <fullName evidence="1">Uncharacterized protein</fullName>
    </submittedName>
</protein>
<sequence length="53" mass="6010">MFQRSLLNLIINLCNPIVSSSMARPFLAIPRIKKSSLKSRTSVLVAMDKLFIF</sequence>
<organism evidence="1 2">
    <name type="scientific">Helianthus annuus</name>
    <name type="common">Common sunflower</name>
    <dbReference type="NCBI Taxonomy" id="4232"/>
    <lineage>
        <taxon>Eukaryota</taxon>
        <taxon>Viridiplantae</taxon>
        <taxon>Streptophyta</taxon>
        <taxon>Embryophyta</taxon>
        <taxon>Tracheophyta</taxon>
        <taxon>Spermatophyta</taxon>
        <taxon>Magnoliopsida</taxon>
        <taxon>eudicotyledons</taxon>
        <taxon>Gunneridae</taxon>
        <taxon>Pentapetalae</taxon>
        <taxon>asterids</taxon>
        <taxon>campanulids</taxon>
        <taxon>Asterales</taxon>
        <taxon>Asteraceae</taxon>
        <taxon>Asteroideae</taxon>
        <taxon>Heliantheae alliance</taxon>
        <taxon>Heliantheae</taxon>
        <taxon>Helianthus</taxon>
    </lineage>
</organism>
<keyword evidence="2" id="KW-1185">Reference proteome</keyword>
<dbReference type="Proteomes" id="UP000215914">
    <property type="component" value="Chromosome 9"/>
</dbReference>